<keyword evidence="3" id="KW-1185">Reference proteome</keyword>
<accession>A0A8J3YII5</accession>
<dbReference type="AlphaFoldDB" id="A0A8J3YII5"/>
<comment type="caution">
    <text evidence="2">The sequence shown here is derived from an EMBL/GenBank/DDBJ whole genome shotgun (WGS) entry which is preliminary data.</text>
</comment>
<dbReference type="InterPro" id="IPR025311">
    <property type="entry name" value="DUF4166"/>
</dbReference>
<evidence type="ECO:0000313" key="2">
    <source>
        <dbReference type="EMBL" id="GIJ45706.1"/>
    </source>
</evidence>
<gene>
    <name evidence="2" type="ORF">Val02_25920</name>
</gene>
<protein>
    <recommendedName>
        <fullName evidence="1">DUF4166 domain-containing protein</fullName>
    </recommendedName>
</protein>
<evidence type="ECO:0000313" key="3">
    <source>
        <dbReference type="Proteomes" id="UP000619260"/>
    </source>
</evidence>
<dbReference type="Proteomes" id="UP000619260">
    <property type="component" value="Unassembled WGS sequence"/>
</dbReference>
<evidence type="ECO:0000259" key="1">
    <source>
        <dbReference type="Pfam" id="PF13761"/>
    </source>
</evidence>
<sequence length="228" mass="26115">MSVVRVSDSIFARALGADFDRLHPRLRRRFGFAAADGIACIGSGSMERIWRGRAFTLPFLHVGSARHILFPETGHDVPFTIENWAYRDRYGRDTMTFVRTFELARRRRRFDATMIYSPLRRGIVDYLGTHQHLAVDLNVSVDARGGLRIRSGAQRFLRTRWPEYLTGVADLREWYDDASERFRIQVAVTHPRFGPLFGYSGSFVTSYVDTGTTPVPACAKPVRENPRE</sequence>
<organism evidence="2 3">
    <name type="scientific">Virgisporangium aliadipatigenens</name>
    <dbReference type="NCBI Taxonomy" id="741659"/>
    <lineage>
        <taxon>Bacteria</taxon>
        <taxon>Bacillati</taxon>
        <taxon>Actinomycetota</taxon>
        <taxon>Actinomycetes</taxon>
        <taxon>Micromonosporales</taxon>
        <taxon>Micromonosporaceae</taxon>
        <taxon>Virgisporangium</taxon>
    </lineage>
</organism>
<dbReference type="Pfam" id="PF13761">
    <property type="entry name" value="DUF4166"/>
    <property type="match status" value="1"/>
</dbReference>
<dbReference type="RefSeq" id="WP_239152815.1">
    <property type="nucleotide sequence ID" value="NZ_BOPF01000008.1"/>
</dbReference>
<feature type="domain" description="DUF4166" evidence="1">
    <location>
        <begin position="22"/>
        <end position="203"/>
    </location>
</feature>
<reference evidence="2" key="1">
    <citation type="submission" date="2021-01" db="EMBL/GenBank/DDBJ databases">
        <title>Whole genome shotgun sequence of Virgisporangium aliadipatigenens NBRC 105644.</title>
        <authorList>
            <person name="Komaki H."/>
            <person name="Tamura T."/>
        </authorList>
    </citation>
    <scope>NUCLEOTIDE SEQUENCE</scope>
    <source>
        <strain evidence="2">NBRC 105644</strain>
    </source>
</reference>
<name>A0A8J3YII5_9ACTN</name>
<proteinExistence type="predicted"/>
<dbReference type="EMBL" id="BOPF01000008">
    <property type="protein sequence ID" value="GIJ45706.1"/>
    <property type="molecule type" value="Genomic_DNA"/>
</dbReference>